<accession>A0A0K2CN64</accession>
<dbReference type="KEGG" id="vg:26626035"/>
<dbReference type="PROSITE" id="PS51257">
    <property type="entry name" value="PROKAR_LIPOPROTEIN"/>
    <property type="match status" value="1"/>
</dbReference>
<protein>
    <recommendedName>
        <fullName evidence="3">Membrane lipoprotein</fullName>
    </recommendedName>
</protein>
<dbReference type="EMBL" id="KT151955">
    <property type="protein sequence ID" value="ALA07216.1"/>
    <property type="molecule type" value="Genomic_DNA"/>
</dbReference>
<dbReference type="GeneID" id="26626035"/>
<sequence>MGEMGMKKAVLGLAAMVMLSVTLVGCNPVARSFGGTITVDVPKGQKFVNATWKDKDSIWYITRPMREGETPETFFFQEDTTLGILEGTVIFKESK</sequence>
<reference evidence="1 2" key="1">
    <citation type="journal article" date="2015" name="Genome Announc.">
        <title>Genome Sequences of Five Additional Brevibacillus laterosporus Bacteriophages.</title>
        <authorList>
            <person name="Merrill B.D."/>
            <person name="Berg J.A."/>
            <person name="Graves K.A."/>
            <person name="Ward A.T."/>
            <person name="Hilton J.A."/>
            <person name="Wake B.N."/>
            <person name="Grose J.H."/>
            <person name="Breakwell D.P."/>
            <person name="Burnett S.H."/>
        </authorList>
    </citation>
    <scope>NUCLEOTIDE SEQUENCE [LARGE SCALE GENOMIC DNA]</scope>
</reference>
<proteinExistence type="predicted"/>
<evidence type="ECO:0000313" key="1">
    <source>
        <dbReference type="EMBL" id="ALA07216.1"/>
    </source>
</evidence>
<dbReference type="RefSeq" id="YP_009199148.1">
    <property type="nucleotide sequence ID" value="NC_028805.1"/>
</dbReference>
<dbReference type="Proteomes" id="UP000208104">
    <property type="component" value="Segment"/>
</dbReference>
<evidence type="ECO:0000313" key="2">
    <source>
        <dbReference type="Proteomes" id="UP000208104"/>
    </source>
</evidence>
<name>A0A0K2CN64_9CAUD</name>
<dbReference type="OrthoDB" id="23402at10239"/>
<gene>
    <name evidence="1" type="ORF">JENST_87</name>
</gene>
<evidence type="ECO:0008006" key="3">
    <source>
        <dbReference type="Google" id="ProtNLM"/>
    </source>
</evidence>
<keyword evidence="2" id="KW-1185">Reference proteome</keyword>
<organism evidence="1 2">
    <name type="scientific">Brevibacillus phage Jenst</name>
    <dbReference type="NCBI Taxonomy" id="1691954"/>
    <lineage>
        <taxon>Viruses</taxon>
        <taxon>Duplodnaviria</taxon>
        <taxon>Heunggongvirae</taxon>
        <taxon>Uroviricota</taxon>
        <taxon>Caudoviricetes</taxon>
        <taxon>Jenstvirus</taxon>
        <taxon>Jenstvirus jenst</taxon>
    </lineage>
</organism>